<dbReference type="AlphaFoldDB" id="A0A1J5HTX5"/>
<dbReference type="PANTHER" id="PTHR34293:SF1">
    <property type="entry name" value="HTH-TYPE TRANSCRIPTIONAL REGULATOR TRMBL2"/>
    <property type="match status" value="1"/>
</dbReference>
<protein>
    <recommendedName>
        <fullName evidence="1">Transcription regulator TrmB N-terminal domain-containing protein</fullName>
    </recommendedName>
</protein>
<dbReference type="EMBL" id="MNZM01000114">
    <property type="protein sequence ID" value="OIP82408.1"/>
    <property type="molecule type" value="Genomic_DNA"/>
</dbReference>
<dbReference type="InterPro" id="IPR036390">
    <property type="entry name" value="WH_DNA-bd_sf"/>
</dbReference>
<dbReference type="InterPro" id="IPR051797">
    <property type="entry name" value="TrmB-like"/>
</dbReference>
<dbReference type="InterPro" id="IPR002831">
    <property type="entry name" value="Tscrpt_reg_TrmB_N"/>
</dbReference>
<dbReference type="Proteomes" id="UP000183758">
    <property type="component" value="Unassembled WGS sequence"/>
</dbReference>
<feature type="domain" description="Transcription regulator TrmB N-terminal" evidence="1">
    <location>
        <begin position="15"/>
        <end position="80"/>
    </location>
</feature>
<gene>
    <name evidence="2" type="ORF">AUK04_04730</name>
</gene>
<dbReference type="Pfam" id="PF01978">
    <property type="entry name" value="TrmB"/>
    <property type="match status" value="1"/>
</dbReference>
<name>A0A1J5HTX5_9BACT</name>
<dbReference type="PANTHER" id="PTHR34293">
    <property type="entry name" value="HTH-TYPE TRANSCRIPTIONAL REGULATOR TRMBL2"/>
    <property type="match status" value="1"/>
</dbReference>
<proteinExistence type="predicted"/>
<evidence type="ECO:0000259" key="1">
    <source>
        <dbReference type="Pfam" id="PF01978"/>
    </source>
</evidence>
<dbReference type="Gene3D" id="1.10.10.10">
    <property type="entry name" value="Winged helix-like DNA-binding domain superfamily/Winged helix DNA-binding domain"/>
    <property type="match status" value="1"/>
</dbReference>
<organism evidence="2 3">
    <name type="scientific">Candidatus Roizmanbacteria bacterium CG2_30_33_16</name>
    <dbReference type="NCBI Taxonomy" id="1805340"/>
    <lineage>
        <taxon>Bacteria</taxon>
        <taxon>Candidatus Roizmaniibacteriota</taxon>
    </lineage>
</organism>
<evidence type="ECO:0000313" key="2">
    <source>
        <dbReference type="EMBL" id="OIP82408.1"/>
    </source>
</evidence>
<evidence type="ECO:0000313" key="3">
    <source>
        <dbReference type="Proteomes" id="UP000183758"/>
    </source>
</evidence>
<sequence length="271" mass="31367">MFTQTDSLSALLLPFGLNDEEASIYLYLLEKRVLTALNISRNLHIGRTKVYRILDKLINKQLVVQRVDSAGFKFVANDPEQLNLLLSKQEGELAGLKKSLPKILNTLKNKIGLSQPGSQIIYYRGKNGLSQVNWNLLQAKGELLSFEVATADVYLPNREAEKLRQQLVEKKIMTRTITNKKSIDSFTDVTDMIEHWWQIRYISRAILDIQADIFIYNDIYAVCHYLDNNDIFCFEMHNPQLAKMQKQLFENLWQQAKKMMIINNQGRAIVK</sequence>
<dbReference type="InterPro" id="IPR036388">
    <property type="entry name" value="WH-like_DNA-bd_sf"/>
</dbReference>
<dbReference type="SUPFAM" id="SSF46785">
    <property type="entry name" value="Winged helix' DNA-binding domain"/>
    <property type="match status" value="1"/>
</dbReference>
<accession>A0A1J5HTX5</accession>
<comment type="caution">
    <text evidence="2">The sequence shown here is derived from an EMBL/GenBank/DDBJ whole genome shotgun (WGS) entry which is preliminary data.</text>
</comment>
<reference evidence="2 3" key="1">
    <citation type="journal article" date="2016" name="Environ. Microbiol.">
        <title>Genomic resolution of a cold subsurface aquifer community provides metabolic insights for novel microbes adapted to high CO concentrations.</title>
        <authorList>
            <person name="Probst A.J."/>
            <person name="Castelle C.J."/>
            <person name="Singh A."/>
            <person name="Brown C.T."/>
            <person name="Anantharaman K."/>
            <person name="Sharon I."/>
            <person name="Hug L.A."/>
            <person name="Burstein D."/>
            <person name="Emerson J.B."/>
            <person name="Thomas B.C."/>
            <person name="Banfield J.F."/>
        </authorList>
    </citation>
    <scope>NUCLEOTIDE SEQUENCE [LARGE SCALE GENOMIC DNA]</scope>
    <source>
        <strain evidence="2">CG2_30_33_16</strain>
    </source>
</reference>